<name>A0AAU8K6J3_9ACTN</name>
<sequence length="60" mass="6483">MHTEPLAVCAICCTRRSVLAPIGLEADFGERTVGDVIQHDANRLGAASAAFFRRLHKMSA</sequence>
<dbReference type="RefSeq" id="WP_354645302.1">
    <property type="nucleotide sequence ID" value="NZ_CP159873.1"/>
</dbReference>
<dbReference type="KEGG" id="kcm:ABWK59_36115"/>
<reference evidence="1" key="1">
    <citation type="submission" date="2024-06" db="EMBL/GenBank/DDBJ databases">
        <title>The genome sequences of Kitasatospora sp. strain HUAS MG31.</title>
        <authorList>
            <person name="Mo P."/>
        </authorList>
    </citation>
    <scope>NUCLEOTIDE SEQUENCE</scope>
    <source>
        <strain evidence="1">HUAS MG31</strain>
        <plasmid evidence="1">punmamed1</plasmid>
    </source>
</reference>
<dbReference type="EMBL" id="CP159873">
    <property type="protein sequence ID" value="XCM84368.1"/>
    <property type="molecule type" value="Genomic_DNA"/>
</dbReference>
<evidence type="ECO:0000313" key="1">
    <source>
        <dbReference type="EMBL" id="XCM84368.1"/>
    </source>
</evidence>
<protein>
    <submittedName>
        <fullName evidence="1">Uncharacterized protein</fullName>
    </submittedName>
</protein>
<keyword evidence="1" id="KW-0614">Plasmid</keyword>
<dbReference type="AlphaFoldDB" id="A0AAU8K6J3"/>
<geneLocation type="plasmid" evidence="1">
    <name>punmamed1</name>
</geneLocation>
<organism evidence="1">
    <name type="scientific">Kitasatospora camelliae</name>
    <dbReference type="NCBI Taxonomy" id="3156397"/>
    <lineage>
        <taxon>Bacteria</taxon>
        <taxon>Bacillati</taxon>
        <taxon>Actinomycetota</taxon>
        <taxon>Actinomycetes</taxon>
        <taxon>Kitasatosporales</taxon>
        <taxon>Streptomycetaceae</taxon>
        <taxon>Kitasatospora</taxon>
    </lineage>
</organism>
<accession>A0AAU8K6J3</accession>
<proteinExistence type="predicted"/>
<gene>
    <name evidence="1" type="ORF">ABWK59_36115</name>
</gene>